<dbReference type="RefSeq" id="WP_369329178.1">
    <property type="nucleotide sequence ID" value="NZ_JAULBC010000002.1"/>
</dbReference>
<reference evidence="2 3" key="1">
    <citation type="submission" date="2023-07" db="EMBL/GenBank/DDBJ databases">
        <authorList>
            <person name="Lian W.-H."/>
        </authorList>
    </citation>
    <scope>NUCLEOTIDE SEQUENCE [LARGE SCALE GENOMIC DNA]</scope>
    <source>
        <strain evidence="2 3">SYSU DXS3180</strain>
    </source>
</reference>
<evidence type="ECO:0000313" key="3">
    <source>
        <dbReference type="Proteomes" id="UP001560573"/>
    </source>
</evidence>
<dbReference type="Pfam" id="PF10988">
    <property type="entry name" value="DUF2807"/>
    <property type="match status" value="1"/>
</dbReference>
<comment type="caution">
    <text evidence="2">The sequence shown here is derived from an EMBL/GenBank/DDBJ whole genome shotgun (WGS) entry which is preliminary data.</text>
</comment>
<evidence type="ECO:0000259" key="1">
    <source>
        <dbReference type="Pfam" id="PF10988"/>
    </source>
</evidence>
<gene>
    <name evidence="2" type="ORF">QTN47_09740</name>
</gene>
<dbReference type="Gene3D" id="2.160.20.120">
    <property type="match status" value="1"/>
</dbReference>
<dbReference type="PANTHER" id="PTHR39200:SF1">
    <property type="entry name" value="AUTO-TRANSPORTER ADHESIN HEAD GIN DOMAIN-CONTAINING PROTEIN-RELATED"/>
    <property type="match status" value="1"/>
</dbReference>
<name>A0ABV3ZE31_9BACT</name>
<proteinExistence type="predicted"/>
<dbReference type="Proteomes" id="UP001560573">
    <property type="component" value="Unassembled WGS sequence"/>
</dbReference>
<protein>
    <submittedName>
        <fullName evidence="2">Head GIN domain-containing protein</fullName>
    </submittedName>
</protein>
<sequence length="241" mass="25342">MRTIKSLLLLTIVLASLSFVGWKTIKGNGVLKKETRQMADFNGLASGGPVNVTILYGSNNSIEVEGDENVLPHLETYVKDNKLNIRPENGVTLKSQNPIRVTVSMTKMTEISMSGSGEINGEGNFSNDAETEINMSGSGNIKLAFGKFKDLSISMSGSGNIQLKGSPTGSLSTSQSGSGNINCTDVEAENVSVKISGSGNAKVNATKSIDARISGSGDIYYKGTPQNVDSKVAGSGRIQKL</sequence>
<dbReference type="InterPro" id="IPR021255">
    <property type="entry name" value="DUF2807"/>
</dbReference>
<accession>A0ABV3ZE31</accession>
<organism evidence="2 3">
    <name type="scientific">Danxiaibacter flavus</name>
    <dbReference type="NCBI Taxonomy" id="3049108"/>
    <lineage>
        <taxon>Bacteria</taxon>
        <taxon>Pseudomonadati</taxon>
        <taxon>Bacteroidota</taxon>
        <taxon>Chitinophagia</taxon>
        <taxon>Chitinophagales</taxon>
        <taxon>Chitinophagaceae</taxon>
        <taxon>Danxiaibacter</taxon>
    </lineage>
</organism>
<feature type="domain" description="Putative auto-transporter adhesin head GIN" evidence="1">
    <location>
        <begin position="40"/>
        <end position="225"/>
    </location>
</feature>
<dbReference type="PANTHER" id="PTHR39200">
    <property type="entry name" value="HYPOTHETICAL EXPORTED PROTEIN"/>
    <property type="match status" value="1"/>
</dbReference>
<keyword evidence="3" id="KW-1185">Reference proteome</keyword>
<evidence type="ECO:0000313" key="2">
    <source>
        <dbReference type="EMBL" id="MEX6687775.1"/>
    </source>
</evidence>
<dbReference type="EMBL" id="JAULBC010000002">
    <property type="protein sequence ID" value="MEX6687775.1"/>
    <property type="molecule type" value="Genomic_DNA"/>
</dbReference>